<dbReference type="Proteomes" id="UP000326178">
    <property type="component" value="Chromosome"/>
</dbReference>
<evidence type="ECO:0000256" key="1">
    <source>
        <dbReference type="SAM" id="MobiDB-lite"/>
    </source>
</evidence>
<dbReference type="OrthoDB" id="4246243at2"/>
<dbReference type="KEGG" id="snk:CP967_26585"/>
<proteinExistence type="predicted"/>
<name>A0A5J6FF67_9ACTN</name>
<dbReference type="AlphaFoldDB" id="A0A5J6FF67"/>
<gene>
    <name evidence="2" type="ORF">CP967_26585</name>
</gene>
<keyword evidence="3" id="KW-1185">Reference proteome</keyword>
<sequence length="66" mass="7117">MSERHTCPSAPVALPLRLDVEPKPVPGCAHCGTGAMDRDHAKANGDASRVSDRNVRMSRHLADAQR</sequence>
<reference evidence="2 3" key="1">
    <citation type="submission" date="2017-09" db="EMBL/GenBank/DDBJ databases">
        <authorList>
            <person name="Lee N."/>
            <person name="Cho B.-K."/>
        </authorList>
    </citation>
    <scope>NUCLEOTIDE SEQUENCE [LARGE SCALE GENOMIC DNA]</scope>
    <source>
        <strain evidence="2 3">ATCC 12769</strain>
    </source>
</reference>
<protein>
    <submittedName>
        <fullName evidence="2">Uncharacterized protein</fullName>
    </submittedName>
</protein>
<organism evidence="2 3">
    <name type="scientific">Streptomyces nitrosporeus</name>
    <dbReference type="NCBI Taxonomy" id="28894"/>
    <lineage>
        <taxon>Bacteria</taxon>
        <taxon>Bacillati</taxon>
        <taxon>Actinomycetota</taxon>
        <taxon>Actinomycetes</taxon>
        <taxon>Kitasatosporales</taxon>
        <taxon>Streptomycetaceae</taxon>
        <taxon>Streptomyces</taxon>
    </lineage>
</organism>
<accession>A0A5J6FF67</accession>
<evidence type="ECO:0000313" key="2">
    <source>
        <dbReference type="EMBL" id="QEU75078.1"/>
    </source>
</evidence>
<feature type="compositionally biased region" description="Basic and acidic residues" evidence="1">
    <location>
        <begin position="36"/>
        <end position="66"/>
    </location>
</feature>
<dbReference type="EMBL" id="CP023702">
    <property type="protein sequence ID" value="QEU75078.1"/>
    <property type="molecule type" value="Genomic_DNA"/>
</dbReference>
<feature type="region of interest" description="Disordered" evidence="1">
    <location>
        <begin position="32"/>
        <end position="66"/>
    </location>
</feature>
<evidence type="ECO:0000313" key="3">
    <source>
        <dbReference type="Proteomes" id="UP000326178"/>
    </source>
</evidence>